<evidence type="ECO:0000259" key="1">
    <source>
        <dbReference type="Pfam" id="PF13280"/>
    </source>
</evidence>
<reference evidence="2" key="1">
    <citation type="submission" date="2022-09" db="EMBL/GenBank/DDBJ databases">
        <title>Culturomic study of gut microbiota in children with autism spectrum disorder.</title>
        <authorList>
            <person name="Efimov B.A."/>
            <person name="Chaplin A.V."/>
            <person name="Sokolova S.R."/>
            <person name="Pikina A.P."/>
            <person name="Korzhanova M."/>
            <person name="Belova V."/>
            <person name="Korostin D."/>
        </authorList>
    </citation>
    <scope>NUCLEOTIDE SEQUENCE</scope>
    <source>
        <strain evidence="2">ASD5510</strain>
    </source>
</reference>
<accession>A0A9J6QUB8</accession>
<feature type="domain" description="WYL" evidence="1">
    <location>
        <begin position="219"/>
        <end position="287"/>
    </location>
</feature>
<dbReference type="Pfam" id="PF13280">
    <property type="entry name" value="WYL"/>
    <property type="match status" value="1"/>
</dbReference>
<evidence type="ECO:0000313" key="3">
    <source>
        <dbReference type="Proteomes" id="UP001065549"/>
    </source>
</evidence>
<dbReference type="Proteomes" id="UP001065549">
    <property type="component" value="Unassembled WGS sequence"/>
</dbReference>
<comment type="caution">
    <text evidence="2">The sequence shown here is derived from an EMBL/GenBank/DDBJ whole genome shotgun (WGS) entry which is preliminary data.</text>
</comment>
<dbReference type="AlphaFoldDB" id="A0A9J6QUB8"/>
<evidence type="ECO:0000313" key="2">
    <source>
        <dbReference type="EMBL" id="MCU7378359.1"/>
    </source>
</evidence>
<proteinExistence type="predicted"/>
<dbReference type="RefSeq" id="WP_253019846.1">
    <property type="nucleotide sequence ID" value="NZ_JAOSHN010000003.1"/>
</dbReference>
<name>A0A9J6QUB8_9FIRM</name>
<sequence>MAYTELIKNFERIRSYMRDFYVYGFKSRDNFKQKSARSYDNERRRIESYLGEYMKFHQTATGKNVFLSIDSRRTRQNPLYKAWKAKSFTDRDITLHFLILDILHQPEEWLSLAEIMEKLESEYLSRFREPMILDESTVRKKLKEYIGLGILADRKQGRQMYYSRSGELAIEAMKDAIAFFSETAPAGVIGSFLLDQPGMESSVFTSKHHYIACTLDDEILCRLLSAISDEKEIALQLTTKNPHTNSTRRAVPLKIFASTQNGRRYLMGYDRKQRKITAYRLDRIVKIDEGEVSPDFARLREKLETIRPQIWGAVCESRSTALEHVEFTIQIGEGEEHIYQRLIREKRCGTVERLDSSTCRFTADVYDSGEMIPWIRTFIGRILSMNFSNRTIENQFRQDIEEMCRLYGIGGEA</sequence>
<dbReference type="PROSITE" id="PS52050">
    <property type="entry name" value="WYL"/>
    <property type="match status" value="1"/>
</dbReference>
<organism evidence="2 3">
    <name type="scientific">Hominibacterium faecale</name>
    <dbReference type="NCBI Taxonomy" id="2839743"/>
    <lineage>
        <taxon>Bacteria</taxon>
        <taxon>Bacillati</taxon>
        <taxon>Bacillota</taxon>
        <taxon>Clostridia</taxon>
        <taxon>Peptostreptococcales</taxon>
        <taxon>Anaerovoracaceae</taxon>
        <taxon>Hominibacterium</taxon>
    </lineage>
</organism>
<protein>
    <submittedName>
        <fullName evidence="2">WYL domain-containing transcriptional regulator</fullName>
    </submittedName>
</protein>
<keyword evidence="3" id="KW-1185">Reference proteome</keyword>
<gene>
    <name evidence="2" type="ORF">OBO34_08315</name>
</gene>
<dbReference type="EMBL" id="JAOSHN010000003">
    <property type="protein sequence ID" value="MCU7378359.1"/>
    <property type="molecule type" value="Genomic_DNA"/>
</dbReference>
<dbReference type="InterPro" id="IPR026881">
    <property type="entry name" value="WYL_dom"/>
</dbReference>